<evidence type="ECO:0000313" key="3">
    <source>
        <dbReference type="Proteomes" id="UP000779574"/>
    </source>
</evidence>
<reference evidence="2" key="2">
    <citation type="submission" date="2021-08" db="EMBL/GenBank/DDBJ databases">
        <authorList>
            <person name="Gostincar C."/>
            <person name="Sun X."/>
            <person name="Song Z."/>
            <person name="Gunde-Cimerman N."/>
        </authorList>
    </citation>
    <scope>NUCLEOTIDE SEQUENCE</scope>
    <source>
        <strain evidence="2">EXF-9911</strain>
    </source>
</reference>
<feature type="compositionally biased region" description="Basic and acidic residues" evidence="1">
    <location>
        <begin position="111"/>
        <end position="133"/>
    </location>
</feature>
<feature type="compositionally biased region" description="Low complexity" evidence="1">
    <location>
        <begin position="42"/>
        <end position="59"/>
    </location>
</feature>
<feature type="compositionally biased region" description="Low complexity" evidence="1">
    <location>
        <begin position="77"/>
        <end position="90"/>
    </location>
</feature>
<feature type="compositionally biased region" description="Basic residues" evidence="1">
    <location>
        <begin position="60"/>
        <end position="76"/>
    </location>
</feature>
<reference evidence="2" key="1">
    <citation type="journal article" date="2021" name="J Fungi (Basel)">
        <title>Virulence traits and population genomics of the black yeast Aureobasidium melanogenum.</title>
        <authorList>
            <person name="Cernosa A."/>
            <person name="Sun X."/>
            <person name="Gostincar C."/>
            <person name="Fang C."/>
            <person name="Gunde-Cimerman N."/>
            <person name="Song Z."/>
        </authorList>
    </citation>
    <scope>NUCLEOTIDE SEQUENCE</scope>
    <source>
        <strain evidence="2">EXF-9911</strain>
    </source>
</reference>
<proteinExistence type="predicted"/>
<feature type="region of interest" description="Disordered" evidence="1">
    <location>
        <begin position="1"/>
        <end position="133"/>
    </location>
</feature>
<feature type="compositionally biased region" description="Polar residues" evidence="1">
    <location>
        <begin position="21"/>
        <end position="30"/>
    </location>
</feature>
<evidence type="ECO:0000313" key="2">
    <source>
        <dbReference type="EMBL" id="KAG9666552.1"/>
    </source>
</evidence>
<dbReference type="AlphaFoldDB" id="A0A9P8IX76"/>
<accession>A0A9P8IX76</accession>
<protein>
    <submittedName>
        <fullName evidence="2">Uncharacterized protein</fullName>
    </submittedName>
</protein>
<sequence>MAPKKKVESTAASSRPKRTPKPTTVATSSAPAPERKKKTNASKKAATKTAAPKKAAATKVIKKTAPKKAATKKSAPKKAGAAATGAQKASTAKHEKWTIPPYENPHGPVEGQKRIDARKKKEAEASEKYKHESIGSRYTPSMIKELKKDYEEGVSNGEWDKMGFDKFLKTYKGFDAQAWDKAHKRKIGDLESDYTSKQADAMIKDMHAGQEKGEIPHILTITDYLYWKEIDKERAKIIAKYKADYKKEQKKKQGNVSTAVSSPVKKVQNSIVNASPVKKAQDALTRSRSKSPEKQKKMWSHDSGYQADNEQQSVMSRTWELAANAVEAMRSAVNPE</sequence>
<feature type="compositionally biased region" description="Basic and acidic residues" evidence="1">
    <location>
        <begin position="290"/>
        <end position="300"/>
    </location>
</feature>
<evidence type="ECO:0000256" key="1">
    <source>
        <dbReference type="SAM" id="MobiDB-lite"/>
    </source>
</evidence>
<comment type="caution">
    <text evidence="2">The sequence shown here is derived from an EMBL/GenBank/DDBJ whole genome shotgun (WGS) entry which is preliminary data.</text>
</comment>
<name>A0A9P8IX76_AURME</name>
<feature type="non-terminal residue" evidence="2">
    <location>
        <position position="336"/>
    </location>
</feature>
<dbReference type="EMBL" id="JAHFXF010001496">
    <property type="protein sequence ID" value="KAG9666552.1"/>
    <property type="molecule type" value="Genomic_DNA"/>
</dbReference>
<feature type="compositionally biased region" description="Polar residues" evidence="1">
    <location>
        <begin position="254"/>
        <end position="273"/>
    </location>
</feature>
<feature type="region of interest" description="Disordered" evidence="1">
    <location>
        <begin position="249"/>
        <end position="311"/>
    </location>
</feature>
<organism evidence="2 3">
    <name type="scientific">Aureobasidium melanogenum</name>
    <name type="common">Aureobasidium pullulans var. melanogenum</name>
    <dbReference type="NCBI Taxonomy" id="46634"/>
    <lineage>
        <taxon>Eukaryota</taxon>
        <taxon>Fungi</taxon>
        <taxon>Dikarya</taxon>
        <taxon>Ascomycota</taxon>
        <taxon>Pezizomycotina</taxon>
        <taxon>Dothideomycetes</taxon>
        <taxon>Dothideomycetidae</taxon>
        <taxon>Dothideales</taxon>
        <taxon>Saccotheciaceae</taxon>
        <taxon>Aureobasidium</taxon>
    </lineage>
</organism>
<gene>
    <name evidence="2" type="ORF">KCU76_g17961</name>
</gene>
<dbReference type="OrthoDB" id="3931027at2759"/>
<dbReference type="Proteomes" id="UP000779574">
    <property type="component" value="Unassembled WGS sequence"/>
</dbReference>